<reference evidence="1 2" key="1">
    <citation type="journal article" date="2013" name="BMC Genomics">
        <title>Comparative genomics of Campylobacter concisus isolates reveals genetic diversity and provides insights into disease association.</title>
        <authorList>
            <person name="Deshpande N.P."/>
            <person name="Kaakoush N.O."/>
            <person name="Wilkins M.R."/>
            <person name="Mitchell H.M."/>
        </authorList>
    </citation>
    <scope>NUCLEOTIDE SEQUENCE [LARGE SCALE GENOMIC DNA]</scope>
    <source>
        <strain evidence="1 2">UNSW3</strain>
    </source>
</reference>
<evidence type="ECO:0000313" key="2">
    <source>
        <dbReference type="Proteomes" id="UP000016636"/>
    </source>
</evidence>
<dbReference type="EMBL" id="ANNE01000017">
    <property type="protein sequence ID" value="ERJ21607.1"/>
    <property type="molecule type" value="Genomic_DNA"/>
</dbReference>
<organism evidence="1 2">
    <name type="scientific">Campylobacter concisus UNSW3</name>
    <dbReference type="NCBI Taxonomy" id="1242966"/>
    <lineage>
        <taxon>Bacteria</taxon>
        <taxon>Pseudomonadati</taxon>
        <taxon>Campylobacterota</taxon>
        <taxon>Epsilonproteobacteria</taxon>
        <taxon>Campylobacterales</taxon>
        <taxon>Campylobacteraceae</taxon>
        <taxon>Campylobacter</taxon>
    </lineage>
</organism>
<gene>
    <name evidence="1" type="ORF">UNSW3_169</name>
</gene>
<dbReference type="Proteomes" id="UP000016636">
    <property type="component" value="Unassembled WGS sequence"/>
</dbReference>
<proteinExistence type="predicted"/>
<protein>
    <submittedName>
        <fullName evidence="1">Uncharacterized protein</fullName>
    </submittedName>
</protein>
<accession>U2EUH6</accession>
<sequence length="40" mass="4743">MLLYKGKVKFKDIKEPTLVLRRQSSNALQLKFAQTRHIKN</sequence>
<dbReference type="AlphaFoldDB" id="U2EUH6"/>
<name>U2EUH6_9BACT</name>
<evidence type="ECO:0000313" key="1">
    <source>
        <dbReference type="EMBL" id="ERJ21607.1"/>
    </source>
</evidence>
<comment type="caution">
    <text evidence="1">The sequence shown here is derived from an EMBL/GenBank/DDBJ whole genome shotgun (WGS) entry which is preliminary data.</text>
</comment>
<dbReference type="PATRIC" id="fig|1242966.3.peg.1586"/>